<reference evidence="1" key="1">
    <citation type="submission" date="2021-06" db="EMBL/GenBank/DDBJ databases">
        <authorList>
            <person name="Kallberg Y."/>
            <person name="Tangrot J."/>
            <person name="Rosling A."/>
        </authorList>
    </citation>
    <scope>NUCLEOTIDE SEQUENCE</scope>
    <source>
        <strain evidence="1">MA461A</strain>
    </source>
</reference>
<proteinExistence type="predicted"/>
<comment type="caution">
    <text evidence="1">The sequence shown here is derived from an EMBL/GenBank/DDBJ whole genome shotgun (WGS) entry which is preliminary data.</text>
</comment>
<sequence>ELVENINTNFKLEDDETNSNLTNEDTESDSTNEKTDSDLINKETGSQNKIQEFNKDIYLKFLYITNTTDKLQESNLLMWDSDYLPNLCHLPNSNSFTNNELDNIDNQFSKIIKLENHSSKEIAERVKYQLEFEEYSETAPDGVACIYNVSGLDLEIAHEIFDLKNIQYSYKESTTLKFCQYILPEIKNTSHTIVNFGDELFKKIFEANELLIDTATLNNEITHGVIQKPDLQYPVQFWHYIPKNLEEYPFIIILSRGIHNHPAPPPTKTPKSILNDLKDIIYNKDILDLTAHRLLNQPILILYLKEVPLPQLHLFLNNLSKIDALIASKKCAEHPYLQNIYGVAYLLMRQSNKNLYIRTISKLLNDSQYLVLCEYKTQIKGLRNLKYIEIDISFKQVHGPINEWEICAYGETYKKKLFLCIEHDTKKPVNFYHINNCGIGCILADEHHSQAL</sequence>
<dbReference type="Proteomes" id="UP000789920">
    <property type="component" value="Unassembled WGS sequence"/>
</dbReference>
<dbReference type="EMBL" id="CAJVQC010017097">
    <property type="protein sequence ID" value="CAG8682156.1"/>
    <property type="molecule type" value="Genomic_DNA"/>
</dbReference>
<name>A0ACA9NZ27_9GLOM</name>
<feature type="non-terminal residue" evidence="1">
    <location>
        <position position="1"/>
    </location>
</feature>
<evidence type="ECO:0000313" key="1">
    <source>
        <dbReference type="EMBL" id="CAG8682156.1"/>
    </source>
</evidence>
<evidence type="ECO:0000313" key="2">
    <source>
        <dbReference type="Proteomes" id="UP000789920"/>
    </source>
</evidence>
<keyword evidence="2" id="KW-1185">Reference proteome</keyword>
<accession>A0ACA9NZ27</accession>
<gene>
    <name evidence="1" type="ORF">RPERSI_LOCUS9163</name>
</gene>
<feature type="non-terminal residue" evidence="1">
    <location>
        <position position="452"/>
    </location>
</feature>
<organism evidence="1 2">
    <name type="scientific">Racocetra persica</name>
    <dbReference type="NCBI Taxonomy" id="160502"/>
    <lineage>
        <taxon>Eukaryota</taxon>
        <taxon>Fungi</taxon>
        <taxon>Fungi incertae sedis</taxon>
        <taxon>Mucoromycota</taxon>
        <taxon>Glomeromycotina</taxon>
        <taxon>Glomeromycetes</taxon>
        <taxon>Diversisporales</taxon>
        <taxon>Gigasporaceae</taxon>
        <taxon>Racocetra</taxon>
    </lineage>
</organism>
<protein>
    <submittedName>
        <fullName evidence="1">30803_t:CDS:1</fullName>
    </submittedName>
</protein>